<dbReference type="PROSITE" id="PS00379">
    <property type="entry name" value="CDP_ALCOHOL_P_TRANSF"/>
    <property type="match status" value="1"/>
</dbReference>
<keyword evidence="8 17" id="KW-0812">Transmembrane</keyword>
<keyword evidence="6" id="KW-0444">Lipid biosynthesis</keyword>
<organism evidence="18 19">
    <name type="scientific">Gynuella sunshinyii YC6258</name>
    <dbReference type="NCBI Taxonomy" id="1445510"/>
    <lineage>
        <taxon>Bacteria</taxon>
        <taxon>Pseudomonadati</taxon>
        <taxon>Pseudomonadota</taxon>
        <taxon>Gammaproteobacteria</taxon>
        <taxon>Oceanospirillales</taxon>
        <taxon>Saccharospirillaceae</taxon>
        <taxon>Gynuella</taxon>
    </lineage>
</organism>
<dbReference type="PANTHER" id="PTHR14269">
    <property type="entry name" value="CDP-DIACYLGLYCEROL--GLYCEROL-3-PHOSPHATE 3-PHOSPHATIDYLTRANSFERASE-RELATED"/>
    <property type="match status" value="1"/>
</dbReference>
<dbReference type="InterPro" id="IPR000462">
    <property type="entry name" value="CDP-OH_P_trans"/>
</dbReference>
<evidence type="ECO:0000256" key="2">
    <source>
        <dbReference type="ARBA" id="ARBA00004127"/>
    </source>
</evidence>
<dbReference type="Pfam" id="PF01066">
    <property type="entry name" value="CDP-OH_P_transf"/>
    <property type="match status" value="1"/>
</dbReference>
<dbReference type="OrthoDB" id="9777147at2"/>
<evidence type="ECO:0000256" key="12">
    <source>
        <dbReference type="ARBA" id="ARBA00023209"/>
    </source>
</evidence>
<feature type="transmembrane region" description="Helical" evidence="17">
    <location>
        <begin position="33"/>
        <end position="53"/>
    </location>
</feature>
<evidence type="ECO:0000313" key="18">
    <source>
        <dbReference type="EMBL" id="AJQ97394.1"/>
    </source>
</evidence>
<evidence type="ECO:0000256" key="5">
    <source>
        <dbReference type="ARBA" id="ARBA00017171"/>
    </source>
</evidence>
<dbReference type="GO" id="GO:0012505">
    <property type="term" value="C:endomembrane system"/>
    <property type="evidence" value="ECO:0007669"/>
    <property type="project" value="UniProtKB-SubCell"/>
</dbReference>
<dbReference type="PANTHER" id="PTHR14269:SF61">
    <property type="entry name" value="CDP-DIACYLGLYCEROL--SERINE O-PHOSPHATIDYLTRANSFERASE"/>
    <property type="match status" value="1"/>
</dbReference>
<dbReference type="GO" id="GO:0008654">
    <property type="term" value="P:phospholipid biosynthetic process"/>
    <property type="evidence" value="ECO:0007669"/>
    <property type="project" value="UniProtKB-KW"/>
</dbReference>
<evidence type="ECO:0000256" key="4">
    <source>
        <dbReference type="ARBA" id="ARBA00013174"/>
    </source>
</evidence>
<accession>A0A0C5W445</accession>
<evidence type="ECO:0000313" key="19">
    <source>
        <dbReference type="Proteomes" id="UP000032266"/>
    </source>
</evidence>
<dbReference type="InterPro" id="IPR050324">
    <property type="entry name" value="CDP-alcohol_PTase-I"/>
</dbReference>
<evidence type="ECO:0000256" key="8">
    <source>
        <dbReference type="ARBA" id="ARBA00022692"/>
    </source>
</evidence>
<dbReference type="HOGENOM" id="CLU_049944_2_1_6"/>
<keyword evidence="19" id="KW-1185">Reference proteome</keyword>
<evidence type="ECO:0000256" key="7">
    <source>
        <dbReference type="ARBA" id="ARBA00022679"/>
    </source>
</evidence>
<keyword evidence="10" id="KW-0443">Lipid metabolism</keyword>
<dbReference type="GO" id="GO:0016020">
    <property type="term" value="C:membrane"/>
    <property type="evidence" value="ECO:0007669"/>
    <property type="project" value="InterPro"/>
</dbReference>
<keyword evidence="9 17" id="KW-1133">Transmembrane helix</keyword>
<evidence type="ECO:0000256" key="15">
    <source>
        <dbReference type="RuleBase" id="RU003750"/>
    </source>
</evidence>
<keyword evidence="11 17" id="KW-0472">Membrane</keyword>
<keyword evidence="7 15" id="KW-0808">Transferase</keyword>
<dbReference type="InterPro" id="IPR048254">
    <property type="entry name" value="CDP_ALCOHOL_P_TRANSF_CS"/>
</dbReference>
<evidence type="ECO:0000256" key="1">
    <source>
        <dbReference type="ARBA" id="ARBA00000287"/>
    </source>
</evidence>
<dbReference type="InterPro" id="IPR043130">
    <property type="entry name" value="CDP-OH_PTrfase_TM_dom"/>
</dbReference>
<name>A0A0C5W445_9GAMM</name>
<feature type="transmembrane region" description="Helical" evidence="17">
    <location>
        <begin position="152"/>
        <end position="172"/>
    </location>
</feature>
<evidence type="ECO:0000256" key="9">
    <source>
        <dbReference type="ARBA" id="ARBA00022989"/>
    </source>
</evidence>
<evidence type="ECO:0000256" key="16">
    <source>
        <dbReference type="SAM" id="MobiDB-lite"/>
    </source>
</evidence>
<evidence type="ECO:0000256" key="6">
    <source>
        <dbReference type="ARBA" id="ARBA00022516"/>
    </source>
</evidence>
<comment type="catalytic activity">
    <reaction evidence="1">
        <text>a CDP-1,2-diacyl-sn-glycerol + L-serine = a 1,2-diacyl-sn-glycero-3-phospho-L-serine + CMP + H(+)</text>
        <dbReference type="Rhea" id="RHEA:16913"/>
        <dbReference type="ChEBI" id="CHEBI:15378"/>
        <dbReference type="ChEBI" id="CHEBI:33384"/>
        <dbReference type="ChEBI" id="CHEBI:57262"/>
        <dbReference type="ChEBI" id="CHEBI:58332"/>
        <dbReference type="ChEBI" id="CHEBI:60377"/>
        <dbReference type="EC" id="2.7.8.8"/>
    </reaction>
</comment>
<sequence length="264" mass="28441">MEVKHQEPAASQPDDQIVGTSVVSTEPPKHRGIYLLPNLFTTSALFAGFYAIIAAINEHYVAGSVAIFVAMVFDTLDGRVARMTGTQSAFGAEYDSLSDVIAFGLAPALVAFLWSLNSLGKIGWICSFVYVAGTALRLARFNTQIGRVDKKYFIGLASPSAAALVAGSVWAFTEAGVASEVLAIPFAVLVACAGLLMVSNIRYYSFKDLGDRRRVPFVAMIALVFIFALVAVDPATILLLAAFLYALSGPLFEGWLKIRRKKMQ</sequence>
<dbReference type="STRING" id="1445510.YC6258_05364"/>
<feature type="region of interest" description="Disordered" evidence="16">
    <location>
        <begin position="1"/>
        <end position="21"/>
    </location>
</feature>
<dbReference type="Proteomes" id="UP000032266">
    <property type="component" value="Chromosome"/>
</dbReference>
<proteinExistence type="inferred from homology"/>
<gene>
    <name evidence="18" type="ORF">YC6258_05364</name>
</gene>
<evidence type="ECO:0000256" key="3">
    <source>
        <dbReference type="ARBA" id="ARBA00010441"/>
    </source>
</evidence>
<dbReference type="InterPro" id="IPR004533">
    <property type="entry name" value="CDP-diaglyc--ser_O-PTrfase"/>
</dbReference>
<keyword evidence="13" id="KW-1208">Phospholipid metabolism</keyword>
<dbReference type="Gene3D" id="1.20.120.1760">
    <property type="match status" value="1"/>
</dbReference>
<protein>
    <recommendedName>
        <fullName evidence="5">CDP-diacylglycerol--serine O-phosphatidyltransferase</fullName>
        <ecNumber evidence="4">2.7.8.8</ecNumber>
    </recommendedName>
    <alternativeName>
        <fullName evidence="14">Phosphatidylserine synthase</fullName>
    </alternativeName>
</protein>
<dbReference type="EC" id="2.7.8.8" evidence="4"/>
<feature type="transmembrane region" description="Helical" evidence="17">
    <location>
        <begin position="238"/>
        <end position="256"/>
    </location>
</feature>
<evidence type="ECO:0000256" key="13">
    <source>
        <dbReference type="ARBA" id="ARBA00023264"/>
    </source>
</evidence>
<dbReference type="EMBL" id="CP007142">
    <property type="protein sequence ID" value="AJQ97394.1"/>
    <property type="molecule type" value="Genomic_DNA"/>
</dbReference>
<dbReference type="AlphaFoldDB" id="A0A0C5W445"/>
<comment type="similarity">
    <text evidence="3 15">Belongs to the CDP-alcohol phosphatidyltransferase class-I family.</text>
</comment>
<dbReference type="PATRIC" id="fig|1445510.3.peg.5324"/>
<evidence type="ECO:0000256" key="17">
    <source>
        <dbReference type="SAM" id="Phobius"/>
    </source>
</evidence>
<evidence type="ECO:0000256" key="14">
    <source>
        <dbReference type="ARBA" id="ARBA00032361"/>
    </source>
</evidence>
<evidence type="ECO:0000256" key="10">
    <source>
        <dbReference type="ARBA" id="ARBA00023098"/>
    </source>
</evidence>
<keyword evidence="12" id="KW-0594">Phospholipid biosynthesis</keyword>
<dbReference type="KEGG" id="gsn:YC6258_05364"/>
<reference evidence="18 19" key="1">
    <citation type="submission" date="2014-01" db="EMBL/GenBank/DDBJ databases">
        <title>Full genme sequencing of cellulolytic bacterium Gynuella sunshinyii YC6258T gen. nov., sp. nov.</title>
        <authorList>
            <person name="Khan H."/>
            <person name="Chung E.J."/>
            <person name="Chung Y.R."/>
        </authorList>
    </citation>
    <scope>NUCLEOTIDE SEQUENCE [LARGE SCALE GENOMIC DNA]</scope>
    <source>
        <strain evidence="18 19">YC6258</strain>
    </source>
</reference>
<feature type="transmembrane region" description="Helical" evidence="17">
    <location>
        <begin position="215"/>
        <end position="232"/>
    </location>
</feature>
<dbReference type="RefSeq" id="WP_052830545.1">
    <property type="nucleotide sequence ID" value="NZ_CP007142.1"/>
</dbReference>
<dbReference type="NCBIfam" id="TIGR00473">
    <property type="entry name" value="pssA"/>
    <property type="match status" value="1"/>
</dbReference>
<evidence type="ECO:0000256" key="11">
    <source>
        <dbReference type="ARBA" id="ARBA00023136"/>
    </source>
</evidence>
<feature type="transmembrane region" description="Helical" evidence="17">
    <location>
        <begin position="184"/>
        <end position="203"/>
    </location>
</feature>
<comment type="subcellular location">
    <subcellularLocation>
        <location evidence="2">Endomembrane system</location>
        <topology evidence="2">Multi-pass membrane protein</topology>
    </subcellularLocation>
</comment>
<dbReference type="GO" id="GO:0003882">
    <property type="term" value="F:CDP-diacylglycerol-serine O-phosphatidyltransferase activity"/>
    <property type="evidence" value="ECO:0007669"/>
    <property type="project" value="UniProtKB-EC"/>
</dbReference>